<proteinExistence type="predicted"/>
<evidence type="ECO:0000313" key="1">
    <source>
        <dbReference type="EMBL" id="SOJ54258.1"/>
    </source>
</evidence>
<dbReference type="SUPFAM" id="SSF51726">
    <property type="entry name" value="UROD/MetE-like"/>
    <property type="match status" value="1"/>
</dbReference>
<accession>A0A7Z7N919</accession>
<reference evidence="1 2" key="1">
    <citation type="submission" date="2017-10" db="EMBL/GenBank/DDBJ databases">
        <authorList>
            <consortium name="Urmite Genomes"/>
        </authorList>
    </citation>
    <scope>NUCLEOTIDE SEQUENCE [LARGE SCALE GENOMIC DNA]</scope>
    <source>
        <strain evidence="1 2">FB-527</strain>
    </source>
</reference>
<evidence type="ECO:0000313" key="2">
    <source>
        <dbReference type="Proteomes" id="UP000554965"/>
    </source>
</evidence>
<evidence type="ECO:0008006" key="3">
    <source>
        <dbReference type="Google" id="ProtNLM"/>
    </source>
</evidence>
<dbReference type="EMBL" id="OCTY01000002">
    <property type="protein sequence ID" value="SOJ54258.1"/>
    <property type="molecule type" value="Genomic_DNA"/>
</dbReference>
<gene>
    <name evidence="1" type="ORF">MSIMFB_01757</name>
</gene>
<keyword evidence="2" id="KW-1185">Reference proteome</keyword>
<organism evidence="1 2">
    <name type="scientific">Mycobacterium simulans</name>
    <dbReference type="NCBI Taxonomy" id="627089"/>
    <lineage>
        <taxon>Bacteria</taxon>
        <taxon>Bacillati</taxon>
        <taxon>Actinomycetota</taxon>
        <taxon>Actinomycetes</taxon>
        <taxon>Mycobacteriales</taxon>
        <taxon>Mycobacteriaceae</taxon>
        <taxon>Mycobacterium</taxon>
    </lineage>
</organism>
<dbReference type="InterPro" id="IPR038071">
    <property type="entry name" value="UROD/MetE-like_sf"/>
</dbReference>
<comment type="caution">
    <text evidence="1">The sequence shown here is derived from an EMBL/GenBank/DDBJ whole genome shotgun (WGS) entry which is preliminary data.</text>
</comment>
<name>A0A7Z7N919_9MYCO</name>
<dbReference type="Proteomes" id="UP000554965">
    <property type="component" value="Unassembled WGS sequence"/>
</dbReference>
<dbReference type="Gene3D" id="3.20.20.210">
    <property type="match status" value="1"/>
</dbReference>
<dbReference type="AlphaFoldDB" id="A0A7Z7N919"/>
<sequence>MSVEEYRVWCRPFDLMVLEAVSEAPFNVLHIHGKDIHFDSLVDYPVSVINWSHHATQPSLSEGSLRSGKTVMGGIDEARVKRLSPPEIRGQFANALKEVGTRGLIIAPGCSLPYRHA</sequence>
<protein>
    <recommendedName>
        <fullName evidence="3">Uroporphyrinogen decarboxylase (URO-D) domain-containing protein</fullName>
    </recommendedName>
</protein>